<reference evidence="1" key="1">
    <citation type="journal article" date="2020" name="Nature">
        <title>Giant virus diversity and host interactions through global metagenomics.</title>
        <authorList>
            <person name="Schulz F."/>
            <person name="Roux S."/>
            <person name="Paez-Espino D."/>
            <person name="Jungbluth S."/>
            <person name="Walsh D.A."/>
            <person name="Denef V.J."/>
            <person name="McMahon K.D."/>
            <person name="Konstantinidis K.T."/>
            <person name="Eloe-Fadrosh E.A."/>
            <person name="Kyrpides N.C."/>
            <person name="Woyke T."/>
        </authorList>
    </citation>
    <scope>NUCLEOTIDE SEQUENCE</scope>
    <source>
        <strain evidence="1">GVMAG-S-1091796-13</strain>
    </source>
</reference>
<dbReference type="AlphaFoldDB" id="A0A6C0AMT4"/>
<proteinExistence type="predicted"/>
<accession>A0A6C0AMT4</accession>
<organism evidence="1">
    <name type="scientific">viral metagenome</name>
    <dbReference type="NCBI Taxonomy" id="1070528"/>
    <lineage>
        <taxon>unclassified sequences</taxon>
        <taxon>metagenomes</taxon>
        <taxon>organismal metagenomes</taxon>
    </lineage>
</organism>
<evidence type="ECO:0000313" key="1">
    <source>
        <dbReference type="EMBL" id="QHS80760.1"/>
    </source>
</evidence>
<name>A0A6C0AMT4_9ZZZZ</name>
<sequence length="297" mass="35662">MNYFYIFYYLMSFVSKCVNYSQCFVLKNKILQPLLKMYNDFLLKQKISNDNFCLNKDINTGVSSEFIIPNNNIKYYLFITNKSKLETTREKYNTLYFFPDSNSKLDYQVSDFYLEIDERFKQDYLLEGYLYKRDDNKLSFLITDILIINNDVIIADYNMRLAIINEIIMDIDLCDLNNHMNINLHPIFQKENENLIKVFKNNFIFKSDICCIESINNFIKTRYVDRKDLEETDKIIEIGKYTDVYNIYDTLTNNYIGILYIKGLKQSKAMKNLLLNKNKIILRCKFNNDFKKWEPII</sequence>
<dbReference type="EMBL" id="MN740718">
    <property type="protein sequence ID" value="QHS80760.1"/>
    <property type="molecule type" value="Genomic_DNA"/>
</dbReference>
<protein>
    <submittedName>
        <fullName evidence="1">Uncharacterized protein</fullName>
    </submittedName>
</protein>